<organism evidence="1 2">
    <name type="scientific">Flavobacterium hungaricum</name>
    <dbReference type="NCBI Taxonomy" id="2082725"/>
    <lineage>
        <taxon>Bacteria</taxon>
        <taxon>Pseudomonadati</taxon>
        <taxon>Bacteroidota</taxon>
        <taxon>Flavobacteriia</taxon>
        <taxon>Flavobacteriales</taxon>
        <taxon>Flavobacteriaceae</taxon>
        <taxon>Flavobacterium</taxon>
    </lineage>
</organism>
<evidence type="ECO:0000313" key="2">
    <source>
        <dbReference type="Proteomes" id="UP000640614"/>
    </source>
</evidence>
<dbReference type="EMBL" id="PRDM01000002">
    <property type="protein sequence ID" value="MBE8725806.1"/>
    <property type="molecule type" value="Genomic_DNA"/>
</dbReference>
<proteinExistence type="predicted"/>
<protein>
    <submittedName>
        <fullName evidence="1">Uncharacterized protein</fullName>
    </submittedName>
</protein>
<accession>A0ABR9TKB0</accession>
<gene>
    <name evidence="1" type="ORF">C4F50_12710</name>
</gene>
<comment type="caution">
    <text evidence="1">The sequence shown here is derived from an EMBL/GenBank/DDBJ whole genome shotgun (WGS) entry which is preliminary data.</text>
</comment>
<dbReference type="Proteomes" id="UP000640614">
    <property type="component" value="Unassembled WGS sequence"/>
</dbReference>
<reference evidence="1 2" key="1">
    <citation type="submission" date="2018-07" db="EMBL/GenBank/DDBJ databases">
        <title>Genome assembly of strain KB82.</title>
        <authorList>
            <person name="Kukolya J."/>
            <person name="Horvath B."/>
            <person name="Nagy I."/>
            <person name="Toth A."/>
        </authorList>
    </citation>
    <scope>NUCLEOTIDE SEQUENCE [LARGE SCALE GENOMIC DNA]</scope>
    <source>
        <strain evidence="1 2">Kb82</strain>
    </source>
</reference>
<evidence type="ECO:0000313" key="1">
    <source>
        <dbReference type="EMBL" id="MBE8725806.1"/>
    </source>
</evidence>
<name>A0ABR9TKB0_9FLAO</name>
<keyword evidence="2" id="KW-1185">Reference proteome</keyword>
<sequence>MIILSEYRNPDYFFESFYLDSFEFFTLGRAVKLFDVCENKFKNESCVFQVFCRVRSVVSVY</sequence>